<comment type="similarity">
    <text evidence="1">Belongs to the glycosyltransferase 37 family.</text>
</comment>
<reference evidence="7" key="1">
    <citation type="submission" date="2021-01" db="EMBL/GenBank/DDBJ databases">
        <authorList>
            <person name="Corre E."/>
            <person name="Pelletier E."/>
            <person name="Niang G."/>
            <person name="Scheremetjew M."/>
            <person name="Finn R."/>
            <person name="Kale V."/>
            <person name="Holt S."/>
            <person name="Cochrane G."/>
            <person name="Meng A."/>
            <person name="Brown T."/>
            <person name="Cohen L."/>
        </authorList>
    </citation>
    <scope>NUCLEOTIDE SEQUENCE</scope>
    <source>
        <strain evidence="7">CCMP3107</strain>
    </source>
</reference>
<dbReference type="EMBL" id="HBIU01024505">
    <property type="protein sequence ID" value="CAE0632655.1"/>
    <property type="molecule type" value="Transcribed_RNA"/>
</dbReference>
<accession>A0A7S3XUK0</accession>
<keyword evidence="5" id="KW-0961">Cell wall biogenesis/degradation</keyword>
<evidence type="ECO:0000256" key="5">
    <source>
        <dbReference type="ARBA" id="ARBA00023316"/>
    </source>
</evidence>
<evidence type="ECO:0008006" key="8">
    <source>
        <dbReference type="Google" id="ProtNLM"/>
    </source>
</evidence>
<gene>
    <name evidence="7" type="ORF">HAKA00212_LOCUS11365</name>
</gene>
<evidence type="ECO:0000313" key="7">
    <source>
        <dbReference type="EMBL" id="CAE0632655.1"/>
    </source>
</evidence>
<feature type="chain" id="PRO_5031260776" description="Glycosyl transferase CAP10 domain-containing protein" evidence="6">
    <location>
        <begin position="27"/>
        <end position="416"/>
    </location>
</feature>
<dbReference type="GO" id="GO:0016020">
    <property type="term" value="C:membrane"/>
    <property type="evidence" value="ECO:0007669"/>
    <property type="project" value="InterPro"/>
</dbReference>
<evidence type="ECO:0000256" key="3">
    <source>
        <dbReference type="ARBA" id="ARBA00022679"/>
    </source>
</evidence>
<dbReference type="GO" id="GO:0071555">
    <property type="term" value="P:cell wall organization"/>
    <property type="evidence" value="ECO:0007669"/>
    <property type="project" value="UniProtKB-KW"/>
</dbReference>
<sequence length="416" mass="47504">MGNQMLAHVSAFLIALLTDSVLVVKGNTYDYDVFENPGFDMRFQSWKQCHGALSGSRVTFDLTVQKDTKAAEKFLCTDFPNNMMASNGVYTFRGNVYVAPYFAYNRHTRDRVRELFTPGPSAPESARYTQMAAQRGAYQAWLLRGPYAAYNRSLAYDLAAPPELDIAAPLSRYVLRPHAEVFAQRARVLRERYGSANATAHVVGVQMRTDGHDVFVKEDETWRRFARCGNLETFLKTSVDSNMKMKMMIATDTEGARANTQKIYNQFKSPESKSAVDFFFSSPRFLRSNTRAGKQEAVLDLLLLADADDLVITPRSTFGYWAAAWGGHRPLMIHHWITPGEAEKHRKQALGKGHQGRTFFMGIANNIKHHDMKYCVRRQSFEPVVHPLDQMEMSKLSCREEQLKMTDELMFHGRYW</sequence>
<dbReference type="Gene3D" id="3.40.50.11350">
    <property type="match status" value="1"/>
</dbReference>
<dbReference type="AlphaFoldDB" id="A0A7S3XUK0"/>
<evidence type="ECO:0000256" key="2">
    <source>
        <dbReference type="ARBA" id="ARBA00022676"/>
    </source>
</evidence>
<keyword evidence="4" id="KW-0325">Glycoprotein</keyword>
<keyword evidence="3" id="KW-0808">Transferase</keyword>
<proteinExistence type="inferred from homology"/>
<dbReference type="GO" id="GO:0008107">
    <property type="term" value="F:galactoside 2-alpha-L-fucosyltransferase activity"/>
    <property type="evidence" value="ECO:0007669"/>
    <property type="project" value="InterPro"/>
</dbReference>
<keyword evidence="6" id="KW-0732">Signal</keyword>
<dbReference type="InterPro" id="IPR004938">
    <property type="entry name" value="XG_FTase"/>
</dbReference>
<evidence type="ECO:0000256" key="4">
    <source>
        <dbReference type="ARBA" id="ARBA00023180"/>
    </source>
</evidence>
<evidence type="ECO:0000256" key="6">
    <source>
        <dbReference type="SAM" id="SignalP"/>
    </source>
</evidence>
<evidence type="ECO:0000256" key="1">
    <source>
        <dbReference type="ARBA" id="ARBA00010481"/>
    </source>
</evidence>
<dbReference type="GO" id="GO:0042546">
    <property type="term" value="P:cell wall biogenesis"/>
    <property type="evidence" value="ECO:0007669"/>
    <property type="project" value="InterPro"/>
</dbReference>
<dbReference type="PANTHER" id="PTHR31889">
    <property type="entry name" value="FUCOSYLTRANSFERASE 2-RELATED"/>
    <property type="match status" value="1"/>
</dbReference>
<protein>
    <recommendedName>
        <fullName evidence="8">Glycosyl transferase CAP10 domain-containing protein</fullName>
    </recommendedName>
</protein>
<organism evidence="7">
    <name type="scientific">Heterosigma akashiwo</name>
    <name type="common">Chromophytic alga</name>
    <name type="synonym">Heterosigma carterae</name>
    <dbReference type="NCBI Taxonomy" id="2829"/>
    <lineage>
        <taxon>Eukaryota</taxon>
        <taxon>Sar</taxon>
        <taxon>Stramenopiles</taxon>
        <taxon>Ochrophyta</taxon>
        <taxon>Raphidophyceae</taxon>
        <taxon>Chattonellales</taxon>
        <taxon>Chattonellaceae</taxon>
        <taxon>Heterosigma</taxon>
    </lineage>
</organism>
<keyword evidence="2" id="KW-0328">Glycosyltransferase</keyword>
<dbReference type="PANTHER" id="PTHR31889:SF2">
    <property type="entry name" value="FUCOSYLTRANSFERASE 3"/>
    <property type="match status" value="1"/>
</dbReference>
<feature type="signal peptide" evidence="6">
    <location>
        <begin position="1"/>
        <end position="26"/>
    </location>
</feature>
<name>A0A7S3XUK0_HETAK</name>